<dbReference type="InParanoid" id="G2YQS1"/>
<dbReference type="AlphaFoldDB" id="G2YQS1"/>
<dbReference type="HOGENOM" id="CLU_1626782_0_0_1"/>
<dbReference type="Proteomes" id="UP000008177">
    <property type="component" value="Unplaced contigs"/>
</dbReference>
<sequence>MRKGYGENSGKSMEKKVQAEIHREITRRECSQSHIEIHASWDFVPIPTKYLSSVLGSIGESESIFSGTSLENADNNDQLYNHVLSAATGPAATSRVPQTANAEIILCLTLKPRAQSITYCSSLITVCLAYLVGSDIYGGCAVPTSGTSPLPFTIVPLRRSGLT</sequence>
<protein>
    <submittedName>
        <fullName evidence="1">Uncharacterized protein</fullName>
    </submittedName>
</protein>
<reference evidence="2" key="1">
    <citation type="journal article" date="2011" name="PLoS Genet.">
        <title>Genomic analysis of the necrotrophic fungal pathogens Sclerotinia sclerotiorum and Botrytis cinerea.</title>
        <authorList>
            <person name="Amselem J."/>
            <person name="Cuomo C.A."/>
            <person name="van Kan J.A."/>
            <person name="Viaud M."/>
            <person name="Benito E.P."/>
            <person name="Couloux A."/>
            <person name="Coutinho P.M."/>
            <person name="de Vries R.P."/>
            <person name="Dyer P.S."/>
            <person name="Fillinger S."/>
            <person name="Fournier E."/>
            <person name="Gout L."/>
            <person name="Hahn M."/>
            <person name="Kohn L."/>
            <person name="Lapalu N."/>
            <person name="Plummer K.M."/>
            <person name="Pradier J.M."/>
            <person name="Quevillon E."/>
            <person name="Sharon A."/>
            <person name="Simon A."/>
            <person name="ten Have A."/>
            <person name="Tudzynski B."/>
            <person name="Tudzynski P."/>
            <person name="Wincker P."/>
            <person name="Andrew M."/>
            <person name="Anthouard V."/>
            <person name="Beever R.E."/>
            <person name="Beffa R."/>
            <person name="Benoit I."/>
            <person name="Bouzid O."/>
            <person name="Brault B."/>
            <person name="Chen Z."/>
            <person name="Choquer M."/>
            <person name="Collemare J."/>
            <person name="Cotton P."/>
            <person name="Danchin E.G."/>
            <person name="Da Silva C."/>
            <person name="Gautier A."/>
            <person name="Giraud C."/>
            <person name="Giraud T."/>
            <person name="Gonzalez C."/>
            <person name="Grossetete S."/>
            <person name="Guldener U."/>
            <person name="Henrissat B."/>
            <person name="Howlett B.J."/>
            <person name="Kodira C."/>
            <person name="Kretschmer M."/>
            <person name="Lappartient A."/>
            <person name="Leroch M."/>
            <person name="Levis C."/>
            <person name="Mauceli E."/>
            <person name="Neuveglise C."/>
            <person name="Oeser B."/>
            <person name="Pearson M."/>
            <person name="Poulain J."/>
            <person name="Poussereau N."/>
            <person name="Quesneville H."/>
            <person name="Rascle C."/>
            <person name="Schumacher J."/>
            <person name="Segurens B."/>
            <person name="Sexton A."/>
            <person name="Silva E."/>
            <person name="Sirven C."/>
            <person name="Soanes D.M."/>
            <person name="Talbot N.J."/>
            <person name="Templeton M."/>
            <person name="Yandava C."/>
            <person name="Yarden O."/>
            <person name="Zeng Q."/>
            <person name="Rollins J.A."/>
            <person name="Lebrun M.H."/>
            <person name="Dickman M."/>
        </authorList>
    </citation>
    <scope>NUCLEOTIDE SEQUENCE [LARGE SCALE GENOMIC DNA]</scope>
    <source>
        <strain evidence="2">T4</strain>
    </source>
</reference>
<proteinExistence type="predicted"/>
<accession>G2YQS1</accession>
<evidence type="ECO:0000313" key="2">
    <source>
        <dbReference type="Proteomes" id="UP000008177"/>
    </source>
</evidence>
<evidence type="ECO:0000313" key="1">
    <source>
        <dbReference type="EMBL" id="CCD53969.1"/>
    </source>
</evidence>
<name>G2YQS1_BOTF4</name>
<dbReference type="EMBL" id="FQ790349">
    <property type="protein sequence ID" value="CCD53969.1"/>
    <property type="molecule type" value="Genomic_DNA"/>
</dbReference>
<gene>
    <name evidence="1" type="ORF">BofuT4_P131490.1</name>
</gene>
<organism evidence="1 2">
    <name type="scientific">Botryotinia fuckeliana (strain T4)</name>
    <name type="common">Noble rot fungus</name>
    <name type="synonym">Botrytis cinerea</name>
    <dbReference type="NCBI Taxonomy" id="999810"/>
    <lineage>
        <taxon>Eukaryota</taxon>
        <taxon>Fungi</taxon>
        <taxon>Dikarya</taxon>
        <taxon>Ascomycota</taxon>
        <taxon>Pezizomycotina</taxon>
        <taxon>Leotiomycetes</taxon>
        <taxon>Helotiales</taxon>
        <taxon>Sclerotiniaceae</taxon>
        <taxon>Botrytis</taxon>
    </lineage>
</organism>